<name>A0A1H3CQA7_9BACL</name>
<dbReference type="Gene3D" id="3.40.109.10">
    <property type="entry name" value="NADH Oxidase"/>
    <property type="match status" value="1"/>
</dbReference>
<proteinExistence type="inferred from homology"/>
<comment type="similarity">
    <text evidence="1">Belongs to the nitroreductase family.</text>
</comment>
<dbReference type="GO" id="GO:0016491">
    <property type="term" value="F:oxidoreductase activity"/>
    <property type="evidence" value="ECO:0007669"/>
    <property type="project" value="UniProtKB-KW"/>
</dbReference>
<dbReference type="RefSeq" id="WP_091743004.1">
    <property type="nucleotide sequence ID" value="NZ_FNNQ01000025.1"/>
</dbReference>
<evidence type="ECO:0000256" key="1">
    <source>
        <dbReference type="ARBA" id="ARBA00007118"/>
    </source>
</evidence>
<organism evidence="4 5">
    <name type="scientific">Marininema mesophilum</name>
    <dbReference type="NCBI Taxonomy" id="1048340"/>
    <lineage>
        <taxon>Bacteria</taxon>
        <taxon>Bacillati</taxon>
        <taxon>Bacillota</taxon>
        <taxon>Bacilli</taxon>
        <taxon>Bacillales</taxon>
        <taxon>Thermoactinomycetaceae</taxon>
        <taxon>Marininema</taxon>
    </lineage>
</organism>
<dbReference type="AlphaFoldDB" id="A0A1H3CQA7"/>
<dbReference type="OrthoDB" id="9782629at2"/>
<dbReference type="EMBL" id="FNNQ01000025">
    <property type="protein sequence ID" value="SDX56078.1"/>
    <property type="molecule type" value="Genomic_DNA"/>
</dbReference>
<dbReference type="PANTHER" id="PTHR43673">
    <property type="entry name" value="NAD(P)H NITROREDUCTASE YDGI-RELATED"/>
    <property type="match status" value="1"/>
</dbReference>
<dbReference type="STRING" id="1048340.SAMN05444487_12510"/>
<dbReference type="PANTHER" id="PTHR43673:SF3">
    <property type="entry name" value="NAD(P)H NITROREDUCTASE YODC-RELATED"/>
    <property type="match status" value="1"/>
</dbReference>
<keyword evidence="2" id="KW-0560">Oxidoreductase</keyword>
<evidence type="ECO:0000259" key="3">
    <source>
        <dbReference type="Pfam" id="PF00881"/>
    </source>
</evidence>
<dbReference type="InterPro" id="IPR000415">
    <property type="entry name" value="Nitroreductase-like"/>
</dbReference>
<protein>
    <submittedName>
        <fullName evidence="4">Nitroreductase</fullName>
    </submittedName>
</protein>
<dbReference type="InterPro" id="IPR029479">
    <property type="entry name" value="Nitroreductase"/>
</dbReference>
<dbReference type="Pfam" id="PF00881">
    <property type="entry name" value="Nitroreductase"/>
    <property type="match status" value="1"/>
</dbReference>
<gene>
    <name evidence="4" type="ORF">SAMN05444487_12510</name>
</gene>
<evidence type="ECO:0000256" key="2">
    <source>
        <dbReference type="ARBA" id="ARBA00023002"/>
    </source>
</evidence>
<dbReference type="CDD" id="cd02137">
    <property type="entry name" value="MhqN-like"/>
    <property type="match status" value="1"/>
</dbReference>
<dbReference type="Proteomes" id="UP000198534">
    <property type="component" value="Unassembled WGS sequence"/>
</dbReference>
<evidence type="ECO:0000313" key="5">
    <source>
        <dbReference type="Proteomes" id="UP000198534"/>
    </source>
</evidence>
<reference evidence="4 5" key="1">
    <citation type="submission" date="2016-10" db="EMBL/GenBank/DDBJ databases">
        <authorList>
            <person name="de Groot N.N."/>
        </authorList>
    </citation>
    <scope>NUCLEOTIDE SEQUENCE [LARGE SCALE GENOMIC DNA]</scope>
    <source>
        <strain evidence="4 5">DSM 45610</strain>
    </source>
</reference>
<sequence length="211" mass="23390">MTVTTSAQDFFNVIKERHSVRKYQPGITIPEEDLRDILESATLAPSSWNLQHWKFLVIQEQENKEKLLPIAFNQQQVVDSSAMIAILGDQEANLNAEEIYSDAVAKGFMSEDVKEGMLAQINGAYASNPQFGRDEAIRNGSLVAMQLMLAAKAKGYDTVAMGGFDPGKFVEEYKVPERYIPVMLIAVGKSAAPTHGTGRFPVEQMVIKESF</sequence>
<feature type="domain" description="Nitroreductase" evidence="3">
    <location>
        <begin position="14"/>
        <end position="189"/>
    </location>
</feature>
<evidence type="ECO:0000313" key="4">
    <source>
        <dbReference type="EMBL" id="SDX56078.1"/>
    </source>
</evidence>
<keyword evidence="5" id="KW-1185">Reference proteome</keyword>
<dbReference type="SUPFAM" id="SSF55469">
    <property type="entry name" value="FMN-dependent nitroreductase-like"/>
    <property type="match status" value="1"/>
</dbReference>
<accession>A0A1H3CQA7</accession>